<dbReference type="Proteomes" id="UP000765509">
    <property type="component" value="Unassembled WGS sequence"/>
</dbReference>
<sequence length="201" mass="22265">NLLIATLLNPKYQEGIFKKLGVPPNCEKVVIDILAGKCAQLGRMDPADHGQGDLQLSLDNLSEPDSFNLLKHLKQPPLEASYNVLQSQDDKVPSYLQNNHPVAKGKHIIEYWKVVQLRWKSPQAGLLTQNALKRQIISGNFPKLDKIVLKYLSIPASSASVERVFSHSGHLKCPTGASLGSKTISHLTCLKEWLNNEAPPF</sequence>
<organism evidence="2 3">
    <name type="scientific">Austropuccinia psidii MF-1</name>
    <dbReference type="NCBI Taxonomy" id="1389203"/>
    <lineage>
        <taxon>Eukaryota</taxon>
        <taxon>Fungi</taxon>
        <taxon>Dikarya</taxon>
        <taxon>Basidiomycota</taxon>
        <taxon>Pucciniomycotina</taxon>
        <taxon>Pucciniomycetes</taxon>
        <taxon>Pucciniales</taxon>
        <taxon>Sphaerophragmiaceae</taxon>
        <taxon>Austropuccinia</taxon>
    </lineage>
</organism>
<dbReference type="InterPro" id="IPR012337">
    <property type="entry name" value="RNaseH-like_sf"/>
</dbReference>
<evidence type="ECO:0000313" key="2">
    <source>
        <dbReference type="EMBL" id="MBW0582238.1"/>
    </source>
</evidence>
<dbReference type="EMBL" id="AVOT02111971">
    <property type="protein sequence ID" value="MBW0582238.1"/>
    <property type="molecule type" value="Genomic_DNA"/>
</dbReference>
<dbReference type="OrthoDB" id="7851199at2759"/>
<reference evidence="2" key="1">
    <citation type="submission" date="2021-03" db="EMBL/GenBank/DDBJ databases">
        <title>Draft genome sequence of rust myrtle Austropuccinia psidii MF-1, a brazilian biotype.</title>
        <authorList>
            <person name="Quecine M.C."/>
            <person name="Pachon D.M.R."/>
            <person name="Bonatelli M.L."/>
            <person name="Correr F.H."/>
            <person name="Franceschini L.M."/>
            <person name="Leite T.F."/>
            <person name="Margarido G.R.A."/>
            <person name="Almeida C.A."/>
            <person name="Ferrarezi J.A."/>
            <person name="Labate C.A."/>
        </authorList>
    </citation>
    <scope>NUCLEOTIDE SEQUENCE</scope>
    <source>
        <strain evidence="2">MF-1</strain>
    </source>
</reference>
<dbReference type="AlphaFoldDB" id="A0A9Q3KIH4"/>
<dbReference type="GO" id="GO:0046983">
    <property type="term" value="F:protein dimerization activity"/>
    <property type="evidence" value="ECO:0007669"/>
    <property type="project" value="InterPro"/>
</dbReference>
<evidence type="ECO:0000259" key="1">
    <source>
        <dbReference type="Pfam" id="PF05699"/>
    </source>
</evidence>
<feature type="non-terminal residue" evidence="2">
    <location>
        <position position="1"/>
    </location>
</feature>
<name>A0A9Q3KIH4_9BASI</name>
<keyword evidence="3" id="KW-1185">Reference proteome</keyword>
<dbReference type="SUPFAM" id="SSF53098">
    <property type="entry name" value="Ribonuclease H-like"/>
    <property type="match status" value="1"/>
</dbReference>
<proteinExistence type="predicted"/>
<accession>A0A9Q3KIH4</accession>
<comment type="caution">
    <text evidence="2">The sequence shown here is derived from an EMBL/GenBank/DDBJ whole genome shotgun (WGS) entry which is preliminary data.</text>
</comment>
<gene>
    <name evidence="2" type="ORF">O181_121953</name>
</gene>
<evidence type="ECO:0000313" key="3">
    <source>
        <dbReference type="Proteomes" id="UP000765509"/>
    </source>
</evidence>
<protein>
    <recommendedName>
        <fullName evidence="1">HAT C-terminal dimerisation domain-containing protein</fullName>
    </recommendedName>
</protein>
<feature type="domain" description="HAT C-terminal dimerisation" evidence="1">
    <location>
        <begin position="138"/>
        <end position="194"/>
    </location>
</feature>
<dbReference type="InterPro" id="IPR008906">
    <property type="entry name" value="HATC_C_dom"/>
</dbReference>
<dbReference type="Pfam" id="PF05699">
    <property type="entry name" value="Dimer_Tnp_hAT"/>
    <property type="match status" value="1"/>
</dbReference>